<dbReference type="SMART" id="SM00121">
    <property type="entry name" value="IB"/>
    <property type="match status" value="1"/>
</dbReference>
<dbReference type="Pfam" id="PF19035">
    <property type="entry name" value="TSP1_CCN"/>
    <property type="match status" value="1"/>
</dbReference>
<dbReference type="FunFam" id="2.20.100.10:FF:000036">
    <property type="entry name" value="Connective tissue growth factor (Predicted)"/>
    <property type="match status" value="1"/>
</dbReference>
<feature type="chain" id="PRO_5032903758" description="CCN family member 2" evidence="16">
    <location>
        <begin position="25"/>
        <end position="670"/>
    </location>
</feature>
<evidence type="ECO:0000256" key="3">
    <source>
        <dbReference type="ARBA" id="ARBA00022525"/>
    </source>
</evidence>
<evidence type="ECO:0000259" key="17">
    <source>
        <dbReference type="PROSITE" id="PS01225"/>
    </source>
</evidence>
<dbReference type="SMART" id="SM00214">
    <property type="entry name" value="VWC"/>
    <property type="match status" value="1"/>
</dbReference>
<dbReference type="GO" id="GO:0007155">
    <property type="term" value="P:cell adhesion"/>
    <property type="evidence" value="ECO:0007669"/>
    <property type="project" value="UniProtKB-KW"/>
</dbReference>
<comment type="caution">
    <text evidence="20">The sequence shown here is derived from an EMBL/GenBank/DDBJ whole genome shotgun (WGS) entry which is preliminary data.</text>
</comment>
<protein>
    <recommendedName>
        <fullName evidence="10">CCN family member 2</fullName>
    </recommendedName>
    <alternativeName>
        <fullName evidence="12">Cellular communication network factor 2</fullName>
    </alternativeName>
    <alternativeName>
        <fullName evidence="11">Connective tissue growth factor</fullName>
    </alternativeName>
</protein>
<dbReference type="OrthoDB" id="365605at2759"/>
<keyword evidence="8" id="KW-0130">Cell adhesion</keyword>
<comment type="subunit">
    <text evidence="13">Monomer. Interacts with TSKU.</text>
</comment>
<dbReference type="PROSITE" id="PS50092">
    <property type="entry name" value="TSP1"/>
    <property type="match status" value="1"/>
</dbReference>
<dbReference type="SUPFAM" id="SSF57184">
    <property type="entry name" value="Growth factor receptor domain"/>
    <property type="match status" value="1"/>
</dbReference>
<reference evidence="20" key="1">
    <citation type="submission" date="2020-10" db="EMBL/GenBank/DDBJ databases">
        <title>Feather gene expression reveals the developmental basis of iridescence in African starlings.</title>
        <authorList>
            <person name="Rubenstein D.R."/>
        </authorList>
    </citation>
    <scope>NUCLEOTIDE SEQUENCE</scope>
    <source>
        <strain evidence="20">SS15</strain>
        <tissue evidence="20">Liver</tissue>
    </source>
</reference>
<evidence type="ECO:0000256" key="7">
    <source>
        <dbReference type="ARBA" id="ARBA00022729"/>
    </source>
</evidence>
<name>A0A835U4B7_9PASS</name>
<evidence type="ECO:0000256" key="5">
    <source>
        <dbReference type="ARBA" id="ARBA00022634"/>
    </source>
</evidence>
<dbReference type="PANTHER" id="PTHR11348">
    <property type="entry name" value="CONNECTIVE TISSUE GROWTH FACTOR-RELATED"/>
    <property type="match status" value="1"/>
</dbReference>
<organism evidence="20">
    <name type="scientific">Lamprotornis superbus</name>
    <dbReference type="NCBI Taxonomy" id="245042"/>
    <lineage>
        <taxon>Eukaryota</taxon>
        <taxon>Metazoa</taxon>
        <taxon>Chordata</taxon>
        <taxon>Craniata</taxon>
        <taxon>Vertebrata</taxon>
        <taxon>Euteleostomi</taxon>
        <taxon>Archelosauria</taxon>
        <taxon>Archosauria</taxon>
        <taxon>Dinosauria</taxon>
        <taxon>Saurischia</taxon>
        <taxon>Theropoda</taxon>
        <taxon>Coelurosauria</taxon>
        <taxon>Aves</taxon>
        <taxon>Neognathae</taxon>
        <taxon>Neoaves</taxon>
        <taxon>Telluraves</taxon>
        <taxon>Australaves</taxon>
        <taxon>Passeriformes</taxon>
        <taxon>Sturnidae</taxon>
        <taxon>Lamprotornis</taxon>
    </lineage>
</organism>
<dbReference type="GO" id="GO:0031012">
    <property type="term" value="C:extracellular matrix"/>
    <property type="evidence" value="ECO:0007669"/>
    <property type="project" value="TreeGrafter"/>
</dbReference>
<dbReference type="GO" id="GO:0071897">
    <property type="term" value="P:DNA biosynthetic process"/>
    <property type="evidence" value="ECO:0007669"/>
    <property type="project" value="UniProtKB-KW"/>
</dbReference>
<evidence type="ECO:0000256" key="16">
    <source>
        <dbReference type="SAM" id="SignalP"/>
    </source>
</evidence>
<dbReference type="EMBL" id="JADDUC010000001">
    <property type="protein sequence ID" value="KAG0137282.1"/>
    <property type="molecule type" value="Genomic_DNA"/>
</dbReference>
<dbReference type="Pfam" id="PF00093">
    <property type="entry name" value="VWC"/>
    <property type="match status" value="1"/>
</dbReference>
<evidence type="ECO:0000256" key="8">
    <source>
        <dbReference type="ARBA" id="ARBA00022889"/>
    </source>
</evidence>
<evidence type="ECO:0000256" key="10">
    <source>
        <dbReference type="ARBA" id="ARBA00039943"/>
    </source>
</evidence>
<dbReference type="SUPFAM" id="SSF82895">
    <property type="entry name" value="TSP-1 type 1 repeat"/>
    <property type="match status" value="1"/>
</dbReference>
<dbReference type="InterPro" id="IPR006208">
    <property type="entry name" value="Glyco_hormone_CN"/>
</dbReference>
<evidence type="ECO:0000256" key="2">
    <source>
        <dbReference type="ARBA" id="ARBA00008125"/>
    </source>
</evidence>
<evidence type="ECO:0000259" key="19">
    <source>
        <dbReference type="PROSITE" id="PS51323"/>
    </source>
</evidence>
<feature type="signal peptide" evidence="16">
    <location>
        <begin position="1"/>
        <end position="24"/>
    </location>
</feature>
<dbReference type="GO" id="GO:0005178">
    <property type="term" value="F:integrin binding"/>
    <property type="evidence" value="ECO:0007669"/>
    <property type="project" value="TreeGrafter"/>
</dbReference>
<dbReference type="GO" id="GO:0007165">
    <property type="term" value="P:signal transduction"/>
    <property type="evidence" value="ECO:0007669"/>
    <property type="project" value="InterPro"/>
</dbReference>
<dbReference type="InterPro" id="IPR001007">
    <property type="entry name" value="VWF_dom"/>
</dbReference>
<evidence type="ECO:0000256" key="9">
    <source>
        <dbReference type="ARBA" id="ARBA00023157"/>
    </source>
</evidence>
<dbReference type="InterPro" id="IPR036383">
    <property type="entry name" value="TSP1_rpt_sf"/>
</dbReference>
<keyword evidence="6" id="KW-0358">Heparin-binding</keyword>
<accession>A0A835U4B7</accession>
<dbReference type="PROSITE" id="PS50184">
    <property type="entry name" value="VWFC_2"/>
    <property type="match status" value="1"/>
</dbReference>
<keyword evidence="7 16" id="KW-0732">Signal</keyword>
<dbReference type="SMART" id="SM00041">
    <property type="entry name" value="CT"/>
    <property type="match status" value="1"/>
</dbReference>
<evidence type="ECO:0000313" key="21">
    <source>
        <dbReference type="EMBL" id="KAI1240949.1"/>
    </source>
</evidence>
<evidence type="ECO:0000256" key="14">
    <source>
        <dbReference type="ARBA" id="ARBA00093340"/>
    </source>
</evidence>
<evidence type="ECO:0000256" key="4">
    <source>
        <dbReference type="ARBA" id="ARBA00022530"/>
    </source>
</evidence>
<dbReference type="GO" id="GO:0005615">
    <property type="term" value="C:extracellular space"/>
    <property type="evidence" value="ECO:0007669"/>
    <property type="project" value="TreeGrafter"/>
</dbReference>
<dbReference type="PROSITE" id="PS01208">
    <property type="entry name" value="VWFC_1"/>
    <property type="match status" value="1"/>
</dbReference>
<dbReference type="PANTHER" id="PTHR11348:SF7">
    <property type="entry name" value="CCN FAMILY MEMBER 2"/>
    <property type="match status" value="1"/>
</dbReference>
<feature type="domain" description="CTCK" evidence="17">
    <location>
        <begin position="254"/>
        <end position="328"/>
    </location>
</feature>
<evidence type="ECO:0000313" key="20">
    <source>
        <dbReference type="EMBL" id="KAG0137282.1"/>
    </source>
</evidence>
<evidence type="ECO:0000313" key="22">
    <source>
        <dbReference type="Proteomes" id="UP000618051"/>
    </source>
</evidence>
<dbReference type="SMART" id="SM00209">
    <property type="entry name" value="TSP1"/>
    <property type="match status" value="1"/>
</dbReference>
<evidence type="ECO:0000256" key="11">
    <source>
        <dbReference type="ARBA" id="ARBA00041320"/>
    </source>
</evidence>
<evidence type="ECO:0000256" key="12">
    <source>
        <dbReference type="ARBA" id="ARBA00042353"/>
    </source>
</evidence>
<reference evidence="21" key="3">
    <citation type="submission" date="2022-01" db="EMBL/GenBank/DDBJ databases">
        <authorList>
            <person name="Rubenstein D.R."/>
        </authorList>
    </citation>
    <scope>NUCLEOTIDE SEQUENCE</scope>
    <source>
        <strain evidence="21">SS15</strain>
        <tissue evidence="21">Liver</tissue>
    </source>
</reference>
<dbReference type="PROSITE" id="PS01225">
    <property type="entry name" value="CTCK_2"/>
    <property type="match status" value="1"/>
</dbReference>
<dbReference type="InterPro" id="IPR000867">
    <property type="entry name" value="IGFBP-like"/>
</dbReference>
<evidence type="ECO:0000259" key="18">
    <source>
        <dbReference type="PROSITE" id="PS50184"/>
    </source>
</evidence>
<dbReference type="Gene3D" id="2.20.100.10">
    <property type="entry name" value="Thrombospondin type-1 (TSP1) repeat"/>
    <property type="match status" value="1"/>
</dbReference>
<keyword evidence="22" id="KW-1185">Reference proteome</keyword>
<dbReference type="GO" id="GO:0045597">
    <property type="term" value="P:positive regulation of cell differentiation"/>
    <property type="evidence" value="ECO:0007669"/>
    <property type="project" value="TreeGrafter"/>
</dbReference>
<dbReference type="PROSITE" id="PS01185">
    <property type="entry name" value="CTCK_1"/>
    <property type="match status" value="1"/>
</dbReference>
<comment type="caution">
    <text evidence="15">Lacks conserved residue(s) required for the propagation of feature annotation.</text>
</comment>
<dbReference type="Pfam" id="PF00007">
    <property type="entry name" value="Cys_knot"/>
    <property type="match status" value="1"/>
</dbReference>
<dbReference type="SUPFAM" id="SSF57603">
    <property type="entry name" value="FnI-like domain"/>
    <property type="match status" value="1"/>
</dbReference>
<dbReference type="InterPro" id="IPR009030">
    <property type="entry name" value="Growth_fac_rcpt_cys_sf"/>
</dbReference>
<dbReference type="Proteomes" id="UP000618051">
    <property type="component" value="Unassembled WGS sequence"/>
</dbReference>
<dbReference type="InterPro" id="IPR006207">
    <property type="entry name" value="Cys_knot_C"/>
</dbReference>
<feature type="domain" description="IGFBP N-terminal" evidence="19">
    <location>
        <begin position="23"/>
        <end position="96"/>
    </location>
</feature>
<keyword evidence="4" id="KW-0272">Extracellular matrix</keyword>
<keyword evidence="9" id="KW-1015">Disulfide bond</keyword>
<keyword evidence="3" id="KW-0964">Secreted</keyword>
<evidence type="ECO:0000256" key="1">
    <source>
        <dbReference type="ARBA" id="ARBA00004498"/>
    </source>
</evidence>
<dbReference type="InterPro" id="IPR000884">
    <property type="entry name" value="TSP1_rpt"/>
</dbReference>
<proteinExistence type="inferred from homology"/>
<dbReference type="EMBL" id="JADDUC020000003">
    <property type="protein sequence ID" value="KAI1240949.1"/>
    <property type="molecule type" value="Genomic_DNA"/>
</dbReference>
<keyword evidence="5" id="KW-0237">DNA synthesis</keyword>
<comment type="similarity">
    <text evidence="2">Belongs to the CCN family.</text>
</comment>
<dbReference type="GO" id="GO:0008201">
    <property type="term" value="F:heparin binding"/>
    <property type="evidence" value="ECO:0007669"/>
    <property type="project" value="UniProtKB-KW"/>
</dbReference>
<dbReference type="InterPro" id="IPR017891">
    <property type="entry name" value="Insulin_GF-bd_Cys-rich_CS"/>
</dbReference>
<dbReference type="Pfam" id="PF00219">
    <property type="entry name" value="IGFBP"/>
    <property type="match status" value="1"/>
</dbReference>
<feature type="domain" description="VWFC" evidence="18">
    <location>
        <begin position="99"/>
        <end position="165"/>
    </location>
</feature>
<evidence type="ECO:0000256" key="15">
    <source>
        <dbReference type="PROSITE-ProRule" id="PRU00039"/>
    </source>
</evidence>
<sequence length="670" mass="74625">MVPNTFAPWAVALLLALLSPEAHSQECSGQCQCGTGPGPTCPAGVSLVLDGCGCCRVCAKQLGELCTERDPCDHHKGLFCDFGSPANRKIGVCTARDGAPCVFSGMVYRSGESFQSSCKYQCTCLDGAVGCVPLCSMDVRLPSPDCPYPRRVKLPGKCCEEWVCDEAKEQTAVGPALAAYRLEDTYGPDPTMMRANCLVQTTEWSACSKTCGMGISTRVTNDNAFCRLEKQSRLCMVRPCEADLEENIKKGKKCIRTPKISKPIKFELSGCTSVKTYRAKFCGVCTDGRCCTPHRTATLPVEFKCPDGEIMKRKMMFIKTCACHYNCPGDNDIFESLYYRKILSAPETPNYYEDPVRSQLAQGSARFHAGPQDRDQALSLHHTDTVWQLRSRLSLVLFWWKEFDYSPETIPAILLRGITRITITNTAVLEESNKGLEYEKFSPFQLFWGIIEPIRVIIKHRTTDYIDTIPGCSIFSLRLFGKVPFTATSDPGQKNVPAFSPWYMAVSQICRRTVAMVSARHQTSRDTARPTATPPALHPPATPGTNIFVEHSSQPSLSSLPAAQNTNMCNINTFCYIGINNVIFITKNTEQSPPHVIHFSGSHIRMHDCIERKETRSGNISKQCKNIIPIWNIASLKITSTTVSFKRDAVMMQHIDKFYHSIWSCHVFLF</sequence>
<reference evidence="21 22" key="2">
    <citation type="journal article" date="2021" name="J. Hered.">
        <title>Feather Gene Expression Elucidates the Developmental Basis of Plumage Iridescence in African Starlings.</title>
        <authorList>
            <person name="Rubenstein D.R."/>
            <person name="Corvelo A."/>
            <person name="MacManes M.D."/>
            <person name="Maia R."/>
            <person name="Narzisi G."/>
            <person name="Rousaki A."/>
            <person name="Vandenabeele P."/>
            <person name="Shawkey M.D."/>
            <person name="Solomon J."/>
        </authorList>
    </citation>
    <scope>NUCLEOTIDE SEQUENCE [LARGE SCALE GENOMIC DNA]</scope>
    <source>
        <strain evidence="21">SS15</strain>
    </source>
</reference>
<dbReference type="PROSITE" id="PS00222">
    <property type="entry name" value="IGFBP_N_1"/>
    <property type="match status" value="1"/>
</dbReference>
<comment type="function">
    <text evidence="14">Major connective tissue mitoattractant secreted by vascular endothelial cells. Promotes proliferation and differentiation of chondrocytes. Is involved in the stimulation of osteoblast differentiation and has a critical role in osteogenesis. Mediates heparin- and divalent cation-dependent cell adhesion in many cell types including fibroblasts, myofibroblasts, endothelial and epithelial cells. Enhances fibroblast growth factor-induced DNA synthesis.</text>
</comment>
<dbReference type="AlphaFoldDB" id="A0A835U4B7"/>
<gene>
    <name evidence="20" type="ORF">IHE44_000125</name>
    <name evidence="21" type="ORF">IHE44_0009401</name>
</gene>
<dbReference type="InterPro" id="IPR050941">
    <property type="entry name" value="CCN"/>
</dbReference>
<evidence type="ECO:0000256" key="13">
    <source>
        <dbReference type="ARBA" id="ARBA00046496"/>
    </source>
</evidence>
<evidence type="ECO:0000256" key="6">
    <source>
        <dbReference type="ARBA" id="ARBA00022674"/>
    </source>
</evidence>
<dbReference type="PROSITE" id="PS51323">
    <property type="entry name" value="IGFBP_N_2"/>
    <property type="match status" value="1"/>
</dbReference>
<dbReference type="InterPro" id="IPR043973">
    <property type="entry name" value="TSP1_CCN"/>
</dbReference>
<comment type="subcellular location">
    <subcellularLocation>
        <location evidence="1">Secreted</location>
        <location evidence="1">Extracellular space</location>
        <location evidence="1">Extracellular matrix</location>
    </subcellularLocation>
</comment>